<dbReference type="EMBL" id="AECU01000025">
    <property type="protein sequence ID" value="EFQ08171.1"/>
    <property type="molecule type" value="Genomic_DNA"/>
</dbReference>
<dbReference type="PROSITE" id="PS50943">
    <property type="entry name" value="HTH_CROC1"/>
    <property type="match status" value="1"/>
</dbReference>
<dbReference type="InterPro" id="IPR010982">
    <property type="entry name" value="Lambda_DNA-bd_dom_sf"/>
</dbReference>
<sequence length="110" mass="12578">MYFDSYATGKRIQQLRKANGMTQEEMAIRLNISDRHLGRIERGECAASIDLMVEVVVLLKANLDFLIIGVTETPRERDLIAHIKKQNKTIRMFKDGLNTLITELTETEIA</sequence>
<gene>
    <name evidence="2" type="ORF">HMPREF9436_00280</name>
</gene>
<organism evidence="2 3">
    <name type="scientific">Faecalibacterium cf. prausnitzii KLE1255</name>
    <dbReference type="NCBI Taxonomy" id="748224"/>
    <lineage>
        <taxon>Bacteria</taxon>
        <taxon>Bacillati</taxon>
        <taxon>Bacillota</taxon>
        <taxon>Clostridia</taxon>
        <taxon>Eubacteriales</taxon>
        <taxon>Oscillospiraceae</taxon>
        <taxon>Faecalibacterium</taxon>
    </lineage>
</organism>
<dbReference type="Gene3D" id="1.10.260.40">
    <property type="entry name" value="lambda repressor-like DNA-binding domains"/>
    <property type="match status" value="1"/>
</dbReference>
<comment type="caution">
    <text evidence="2">The sequence shown here is derived from an EMBL/GenBank/DDBJ whole genome shotgun (WGS) entry which is preliminary data.</text>
</comment>
<name>E2ZF51_9FIRM</name>
<evidence type="ECO:0000313" key="3">
    <source>
        <dbReference type="Proteomes" id="UP000006028"/>
    </source>
</evidence>
<feature type="domain" description="HTH cro/C1-type" evidence="1">
    <location>
        <begin position="12"/>
        <end position="66"/>
    </location>
</feature>
<proteinExistence type="predicted"/>
<reference evidence="2 3" key="1">
    <citation type="submission" date="2010-08" db="EMBL/GenBank/DDBJ databases">
        <authorList>
            <person name="Weinstock G."/>
            <person name="Sodergren E."/>
            <person name="Clifton S."/>
            <person name="Fulton L."/>
            <person name="Fulton B."/>
            <person name="Courtney L."/>
            <person name="Fronick C."/>
            <person name="Harrison M."/>
            <person name="Strong C."/>
            <person name="Farmer C."/>
            <person name="Delahaunty K."/>
            <person name="Markovic C."/>
            <person name="Hall O."/>
            <person name="Minx P."/>
            <person name="Tomlinson C."/>
            <person name="Mitreva M."/>
            <person name="Hou S."/>
            <person name="Chen J."/>
            <person name="Wollam A."/>
            <person name="Pepin K.H."/>
            <person name="Johnson M."/>
            <person name="Bhonagiri V."/>
            <person name="Zhang X."/>
            <person name="Suruliraj S."/>
            <person name="Warren W."/>
            <person name="Chinwalla A."/>
            <person name="Mardis E.R."/>
            <person name="Wilson R.K."/>
        </authorList>
    </citation>
    <scope>NUCLEOTIDE SEQUENCE [LARGE SCALE GENOMIC DNA]</scope>
    <source>
        <strain evidence="2 3">KLE1255</strain>
    </source>
</reference>
<keyword evidence="2" id="KW-0238">DNA-binding</keyword>
<evidence type="ECO:0000313" key="2">
    <source>
        <dbReference type="EMBL" id="EFQ08171.1"/>
    </source>
</evidence>
<dbReference type="eggNOG" id="COG1476">
    <property type="taxonomic scope" value="Bacteria"/>
</dbReference>
<protein>
    <submittedName>
        <fullName evidence="2">DNA-binding helix-turn-helix protein</fullName>
    </submittedName>
</protein>
<dbReference type="SUPFAM" id="SSF47413">
    <property type="entry name" value="lambda repressor-like DNA-binding domains"/>
    <property type="match status" value="1"/>
</dbReference>
<dbReference type="AlphaFoldDB" id="E2ZF51"/>
<evidence type="ECO:0000259" key="1">
    <source>
        <dbReference type="PROSITE" id="PS50943"/>
    </source>
</evidence>
<dbReference type="OrthoDB" id="1651614at2"/>
<dbReference type="HOGENOM" id="CLU_066192_17_6_9"/>
<dbReference type="GO" id="GO:0003677">
    <property type="term" value="F:DNA binding"/>
    <property type="evidence" value="ECO:0007669"/>
    <property type="project" value="UniProtKB-KW"/>
</dbReference>
<accession>E2ZF51</accession>
<dbReference type="InterPro" id="IPR001387">
    <property type="entry name" value="Cro/C1-type_HTH"/>
</dbReference>
<dbReference type="Pfam" id="PF01381">
    <property type="entry name" value="HTH_3"/>
    <property type="match status" value="1"/>
</dbReference>
<dbReference type="CDD" id="cd00093">
    <property type="entry name" value="HTH_XRE"/>
    <property type="match status" value="1"/>
</dbReference>
<dbReference type="BioCyc" id="FCF748224-HMP:GTSS-1603-MONOMER"/>
<dbReference type="STRING" id="748224.HMPREF9436_00280"/>
<dbReference type="RefSeq" id="WP_005937813.1">
    <property type="nucleotide sequence ID" value="NZ_GL538237.1"/>
</dbReference>
<dbReference type="Proteomes" id="UP000006028">
    <property type="component" value="Unassembled WGS sequence"/>
</dbReference>
<dbReference type="SMART" id="SM00530">
    <property type="entry name" value="HTH_XRE"/>
    <property type="match status" value="1"/>
</dbReference>